<dbReference type="SUPFAM" id="SSF56529">
    <property type="entry name" value="FAH"/>
    <property type="match status" value="1"/>
</dbReference>
<dbReference type="GO" id="GO:0016787">
    <property type="term" value="F:hydrolase activity"/>
    <property type="evidence" value="ECO:0007669"/>
    <property type="project" value="UniProtKB-KW"/>
</dbReference>
<feature type="domain" description="Fumarylacetoacetase-like C-terminal" evidence="3">
    <location>
        <begin position="10"/>
        <end position="200"/>
    </location>
</feature>
<dbReference type="Pfam" id="PF01557">
    <property type="entry name" value="FAA_hydrolase"/>
    <property type="match status" value="1"/>
</dbReference>
<evidence type="ECO:0000256" key="2">
    <source>
        <dbReference type="ARBA" id="ARBA00022723"/>
    </source>
</evidence>
<comment type="caution">
    <text evidence="4">The sequence shown here is derived from an EMBL/GenBank/DDBJ whole genome shotgun (WGS) entry which is preliminary data.</text>
</comment>
<dbReference type="InterPro" id="IPR011234">
    <property type="entry name" value="Fumarylacetoacetase-like_C"/>
</dbReference>
<evidence type="ECO:0000259" key="3">
    <source>
        <dbReference type="Pfam" id="PF01557"/>
    </source>
</evidence>
<reference evidence="4 5" key="1">
    <citation type="submission" date="2021-07" db="EMBL/GenBank/DDBJ databases">
        <title>Paenibacillus radiodurans sp. nov., isolated from the southeastern edge of Tengger Desert.</title>
        <authorList>
            <person name="Zhang G."/>
        </authorList>
    </citation>
    <scope>NUCLEOTIDE SEQUENCE [LARGE SCALE GENOMIC DNA]</scope>
    <source>
        <strain evidence="4 5">CCM 7311</strain>
    </source>
</reference>
<proteinExistence type="inferred from homology"/>
<dbReference type="PANTHER" id="PTHR11820:SF7">
    <property type="entry name" value="ACYLPYRUVASE FAHD1, MITOCHONDRIAL"/>
    <property type="match status" value="1"/>
</dbReference>
<name>A0ABS7C086_9BACL</name>
<dbReference type="Proteomes" id="UP001519887">
    <property type="component" value="Unassembled WGS sequence"/>
</dbReference>
<dbReference type="EMBL" id="JAHZIK010000178">
    <property type="protein sequence ID" value="MBW7454278.1"/>
    <property type="molecule type" value="Genomic_DNA"/>
</dbReference>
<dbReference type="Gene3D" id="3.90.850.10">
    <property type="entry name" value="Fumarylacetoacetase-like, C-terminal domain"/>
    <property type="match status" value="1"/>
</dbReference>
<accession>A0ABS7C086</accession>
<keyword evidence="5" id="KW-1185">Reference proteome</keyword>
<dbReference type="RefSeq" id="WP_210038620.1">
    <property type="nucleotide sequence ID" value="NZ_JBHLVU010000011.1"/>
</dbReference>
<sequence>MSEFDWIRNIYCVGRNYSLHAKELGNDVPKEPILFSKPTHALRPAHGTAELPGHIGIIDYEAELVLRISSAYDPGKPVGELIDGIALGIDWTARDVQSRLKANQHPWLLAKGFKGSAILSEFHSVSSLEQIAALRFSLHINGQAVQTGNPNDMTFSVEQLVTYIGSTYGLDAGDIIYTGTPAGVSAIHDGDSVELRLTGLDSAAAGGEQTLGSFEVKFLNQ</sequence>
<dbReference type="InterPro" id="IPR036663">
    <property type="entry name" value="Fumarylacetoacetase_C_sf"/>
</dbReference>
<comment type="similarity">
    <text evidence="1">Belongs to the FAH family.</text>
</comment>
<gene>
    <name evidence="4" type="ORF">K0U00_09575</name>
</gene>
<evidence type="ECO:0000313" key="4">
    <source>
        <dbReference type="EMBL" id="MBW7454278.1"/>
    </source>
</evidence>
<keyword evidence="4" id="KW-0378">Hydrolase</keyword>
<organism evidence="4 5">
    <name type="scientific">Paenibacillus sepulcri</name>
    <dbReference type="NCBI Taxonomy" id="359917"/>
    <lineage>
        <taxon>Bacteria</taxon>
        <taxon>Bacillati</taxon>
        <taxon>Bacillota</taxon>
        <taxon>Bacilli</taxon>
        <taxon>Bacillales</taxon>
        <taxon>Paenibacillaceae</taxon>
        <taxon>Paenibacillus</taxon>
    </lineage>
</organism>
<evidence type="ECO:0000256" key="1">
    <source>
        <dbReference type="ARBA" id="ARBA00010211"/>
    </source>
</evidence>
<keyword evidence="2" id="KW-0479">Metal-binding</keyword>
<protein>
    <submittedName>
        <fullName evidence="4">Fumarylacetoacetate hydrolase family protein</fullName>
    </submittedName>
</protein>
<dbReference type="PANTHER" id="PTHR11820">
    <property type="entry name" value="ACYLPYRUVASE"/>
    <property type="match status" value="1"/>
</dbReference>
<evidence type="ECO:0000313" key="5">
    <source>
        <dbReference type="Proteomes" id="UP001519887"/>
    </source>
</evidence>